<reference evidence="1" key="1">
    <citation type="submission" date="2018-05" db="EMBL/GenBank/DDBJ databases">
        <authorList>
            <person name="Lanie J.A."/>
            <person name="Ng W.-L."/>
            <person name="Kazmierczak K.M."/>
            <person name="Andrzejewski T.M."/>
            <person name="Davidsen T.M."/>
            <person name="Wayne K.J."/>
            <person name="Tettelin H."/>
            <person name="Glass J.I."/>
            <person name="Rusch D."/>
            <person name="Podicherti R."/>
            <person name="Tsui H.-C.T."/>
            <person name="Winkler M.E."/>
        </authorList>
    </citation>
    <scope>NUCLEOTIDE SEQUENCE</scope>
</reference>
<sequence>VTGEKFAEKPLFQIEGIYNVKKGPHQGAPFTFFHKTAKN</sequence>
<organism evidence="1">
    <name type="scientific">marine metagenome</name>
    <dbReference type="NCBI Taxonomy" id="408172"/>
    <lineage>
        <taxon>unclassified sequences</taxon>
        <taxon>metagenomes</taxon>
        <taxon>ecological metagenomes</taxon>
    </lineage>
</organism>
<dbReference type="EMBL" id="UINC01002914">
    <property type="protein sequence ID" value="SVA01545.1"/>
    <property type="molecule type" value="Genomic_DNA"/>
</dbReference>
<evidence type="ECO:0000313" key="1">
    <source>
        <dbReference type="EMBL" id="SVA01545.1"/>
    </source>
</evidence>
<proteinExistence type="predicted"/>
<feature type="non-terminal residue" evidence="1">
    <location>
        <position position="1"/>
    </location>
</feature>
<accession>A0A381SBS4</accession>
<gene>
    <name evidence="1" type="ORF">METZ01_LOCUS54399</name>
</gene>
<name>A0A381SBS4_9ZZZZ</name>
<dbReference type="AlphaFoldDB" id="A0A381SBS4"/>
<protein>
    <submittedName>
        <fullName evidence="1">Uncharacterized protein</fullName>
    </submittedName>
</protein>